<accession>D1CHS1</accession>
<dbReference type="OrthoDB" id="241638at2"/>
<protein>
    <submittedName>
        <fullName evidence="2">SMP-30/Gluconolaconase/LRE domain protein</fullName>
    </submittedName>
</protein>
<dbReference type="Pfam" id="PF08450">
    <property type="entry name" value="SGL"/>
    <property type="match status" value="1"/>
</dbReference>
<reference evidence="3" key="1">
    <citation type="journal article" date="2010" name="Stand. Genomic Sci.">
        <title>Complete genome sequence of 'Thermobaculum terrenum' type strain (YNP1).</title>
        <authorList>
            <person name="Kiss H."/>
            <person name="Cleland D."/>
            <person name="Lapidus A."/>
            <person name="Lucas S."/>
            <person name="Glavina Del Rio T."/>
            <person name="Nolan M."/>
            <person name="Tice H."/>
            <person name="Han C."/>
            <person name="Goodwin L."/>
            <person name="Pitluck S."/>
            <person name="Liolios K."/>
            <person name="Ivanova N."/>
            <person name="Mavromatis K."/>
            <person name="Ovchinnikova G."/>
            <person name="Pati A."/>
            <person name="Chen A."/>
            <person name="Palaniappan K."/>
            <person name="Land M."/>
            <person name="Hauser L."/>
            <person name="Chang Y."/>
            <person name="Jeffries C."/>
            <person name="Lu M."/>
            <person name="Brettin T."/>
            <person name="Detter J."/>
            <person name="Goker M."/>
            <person name="Tindall B."/>
            <person name="Beck B."/>
            <person name="McDermott T."/>
            <person name="Woyke T."/>
            <person name="Bristow J."/>
            <person name="Eisen J."/>
            <person name="Markowitz V."/>
            <person name="Hugenholtz P."/>
            <person name="Kyrpides N."/>
            <person name="Klenk H."/>
            <person name="Cheng J."/>
        </authorList>
    </citation>
    <scope>NUCLEOTIDE SEQUENCE [LARGE SCALE GENOMIC DNA]</scope>
    <source>
        <strain evidence="3">ATCC BAA-798 / YNP1</strain>
    </source>
</reference>
<keyword evidence="3" id="KW-1185">Reference proteome</keyword>
<dbReference type="Proteomes" id="UP000000323">
    <property type="component" value="Chromosome 2"/>
</dbReference>
<dbReference type="eggNOG" id="COG3386">
    <property type="taxonomic scope" value="Bacteria"/>
</dbReference>
<evidence type="ECO:0000259" key="1">
    <source>
        <dbReference type="Pfam" id="PF08450"/>
    </source>
</evidence>
<dbReference type="RefSeq" id="WP_012876323.1">
    <property type="nucleotide sequence ID" value="NC_013526.1"/>
</dbReference>
<organism evidence="2 3">
    <name type="scientific">Thermobaculum terrenum (strain ATCC BAA-798 / CCMEE 7001 / YNP1)</name>
    <dbReference type="NCBI Taxonomy" id="525904"/>
    <lineage>
        <taxon>Bacteria</taxon>
        <taxon>Bacillati</taxon>
        <taxon>Chloroflexota</taxon>
        <taxon>Chloroflexia</taxon>
        <taxon>Candidatus Thermobaculales</taxon>
        <taxon>Candidatus Thermobaculaceae</taxon>
        <taxon>Thermobaculum</taxon>
    </lineage>
</organism>
<feature type="domain" description="SMP-30/Gluconolactonase/LRE-like region" evidence="1">
    <location>
        <begin position="17"/>
        <end position="260"/>
    </location>
</feature>
<dbReference type="KEGG" id="ttr:Tter_2396"/>
<dbReference type="SUPFAM" id="SSF63829">
    <property type="entry name" value="Calcium-dependent phosphotriesterase"/>
    <property type="match status" value="1"/>
</dbReference>
<dbReference type="HOGENOM" id="CLU_036110_0_1_0"/>
<evidence type="ECO:0000313" key="3">
    <source>
        <dbReference type="Proteomes" id="UP000000323"/>
    </source>
</evidence>
<dbReference type="InterPro" id="IPR011042">
    <property type="entry name" value="6-blade_b-propeller_TolB-like"/>
</dbReference>
<dbReference type="PANTHER" id="PTHR47572">
    <property type="entry name" value="LIPOPROTEIN-RELATED"/>
    <property type="match status" value="1"/>
</dbReference>
<dbReference type="PANTHER" id="PTHR47572:SF5">
    <property type="entry name" value="BLR2277 PROTEIN"/>
    <property type="match status" value="1"/>
</dbReference>
<dbReference type="InterPro" id="IPR013658">
    <property type="entry name" value="SGL"/>
</dbReference>
<evidence type="ECO:0000313" key="2">
    <source>
        <dbReference type="EMBL" id="ACZ43292.1"/>
    </source>
</evidence>
<sequence length="275" mass="29187">MLAFSPPVRILDGLGFPEGINFGPDGTLYCVDIYRGNVCIMPPRGELEVLVHTGGGPNGSRLGPDGKLYVADNGLRAILCVDPQTRSWEVVVDEYEGRRFLGPNDLCFAADGTLYFTDPMGSNPSNPIGCVYSLSPQGELRRVIAGLAFPNGIAITPDGGELLVAETHTGILHRYALQQDGTVLEVAPLAKLSPASDNSSGRECGPDGIRFGPDGRLYVAHFGAGVVQVLTLEGEIVCSIPSGGPTPTNLAFWRDALYVTDGTAGSIFRIPLRRS</sequence>
<name>D1CHS1_THET1</name>
<proteinExistence type="predicted"/>
<dbReference type="AlphaFoldDB" id="D1CHS1"/>
<dbReference type="Gene3D" id="2.120.10.30">
    <property type="entry name" value="TolB, C-terminal domain"/>
    <property type="match status" value="1"/>
</dbReference>
<dbReference type="EMBL" id="CP001826">
    <property type="protein sequence ID" value="ACZ43292.1"/>
    <property type="molecule type" value="Genomic_DNA"/>
</dbReference>
<dbReference type="STRING" id="525904.Tter_2396"/>
<gene>
    <name evidence="2" type="ordered locus">Tter_2396</name>
</gene>
<dbReference type="InterPro" id="IPR051262">
    <property type="entry name" value="SMP-30/CGR1_Lactonase"/>
</dbReference>